<dbReference type="Proteomes" id="UP001165633">
    <property type="component" value="Unassembled WGS sequence"/>
</dbReference>
<dbReference type="SUPFAM" id="SSF56935">
    <property type="entry name" value="Porins"/>
    <property type="match status" value="1"/>
</dbReference>
<dbReference type="PANTHER" id="PTHR47234">
    <property type="match status" value="1"/>
</dbReference>
<evidence type="ECO:0000256" key="9">
    <source>
        <dbReference type="RuleBase" id="RU003357"/>
    </source>
</evidence>
<evidence type="ECO:0000256" key="8">
    <source>
        <dbReference type="PROSITE-ProRule" id="PRU01360"/>
    </source>
</evidence>
<name>A0ABT3WG89_9PROT</name>
<evidence type="ECO:0000256" key="2">
    <source>
        <dbReference type="ARBA" id="ARBA00022448"/>
    </source>
</evidence>
<evidence type="ECO:0000313" key="14">
    <source>
        <dbReference type="Proteomes" id="UP001165633"/>
    </source>
</evidence>
<dbReference type="EMBL" id="JANIDV010000004">
    <property type="protein sequence ID" value="MCX5616663.1"/>
    <property type="molecule type" value="Genomic_DNA"/>
</dbReference>
<dbReference type="RefSeq" id="WP_266127660.1">
    <property type="nucleotide sequence ID" value="NZ_JANIDV010000004.1"/>
</dbReference>
<evidence type="ECO:0000259" key="12">
    <source>
        <dbReference type="Pfam" id="PF07715"/>
    </source>
</evidence>
<keyword evidence="5 9" id="KW-0798">TonB box</keyword>
<protein>
    <submittedName>
        <fullName evidence="13">TonB-dependent receptor</fullName>
    </submittedName>
</protein>
<dbReference type="Pfam" id="PF07715">
    <property type="entry name" value="Plug"/>
    <property type="match status" value="1"/>
</dbReference>
<organism evidence="13 14">
    <name type="scientific">Bombella dulcis</name>
    <dbReference type="NCBI Taxonomy" id="2967339"/>
    <lineage>
        <taxon>Bacteria</taxon>
        <taxon>Pseudomonadati</taxon>
        <taxon>Pseudomonadota</taxon>
        <taxon>Alphaproteobacteria</taxon>
        <taxon>Acetobacterales</taxon>
        <taxon>Acetobacteraceae</taxon>
        <taxon>Bombella</taxon>
    </lineage>
</organism>
<dbReference type="InterPro" id="IPR000531">
    <property type="entry name" value="Beta-barrel_TonB"/>
</dbReference>
<feature type="region of interest" description="Disordered" evidence="10">
    <location>
        <begin position="29"/>
        <end position="66"/>
    </location>
</feature>
<dbReference type="InterPro" id="IPR039426">
    <property type="entry name" value="TonB-dep_rcpt-like"/>
</dbReference>
<keyword evidence="14" id="KW-1185">Reference proteome</keyword>
<keyword evidence="7 8" id="KW-0998">Cell outer membrane</keyword>
<evidence type="ECO:0000256" key="5">
    <source>
        <dbReference type="ARBA" id="ARBA00023077"/>
    </source>
</evidence>
<proteinExistence type="inferred from homology"/>
<dbReference type="Gene3D" id="2.40.170.20">
    <property type="entry name" value="TonB-dependent receptor, beta-barrel domain"/>
    <property type="match status" value="1"/>
</dbReference>
<comment type="similarity">
    <text evidence="8 9">Belongs to the TonB-dependent receptor family.</text>
</comment>
<evidence type="ECO:0000256" key="4">
    <source>
        <dbReference type="ARBA" id="ARBA00022692"/>
    </source>
</evidence>
<evidence type="ECO:0000256" key="7">
    <source>
        <dbReference type="ARBA" id="ARBA00023237"/>
    </source>
</evidence>
<feature type="domain" description="TonB-dependent receptor plug" evidence="12">
    <location>
        <begin position="83"/>
        <end position="194"/>
    </location>
</feature>
<accession>A0ABT3WG89</accession>
<keyword evidence="6 8" id="KW-0472">Membrane</keyword>
<comment type="subcellular location">
    <subcellularLocation>
        <location evidence="1 8">Cell outer membrane</location>
        <topology evidence="1 8">Multi-pass membrane protein</topology>
    </subcellularLocation>
</comment>
<reference evidence="13" key="1">
    <citation type="submission" date="2022-07" db="EMBL/GenBank/DDBJ databases">
        <title>Bombella genomes.</title>
        <authorList>
            <person name="Harer L."/>
            <person name="Styblova S."/>
            <person name="Ehrmann M."/>
        </authorList>
    </citation>
    <scope>NUCLEOTIDE SEQUENCE</scope>
    <source>
        <strain evidence="13">TMW 2.2559</strain>
    </source>
</reference>
<keyword evidence="3 8" id="KW-1134">Transmembrane beta strand</keyword>
<keyword evidence="4 8" id="KW-0812">Transmembrane</keyword>
<keyword evidence="2 8" id="KW-0813">Transport</keyword>
<sequence>MRLIRRGIALILGGGLICPALTVSPLRAEPGTQQTPAKAVLATHDRKPHKTSVDRRSLQAVHASSPPVEQLTVTGSFLQGERKNSPNAVQTITGKDIQRSAVTSLGDYLQRMPSIGSSGSPNSMTNGGKGASCTDLRNLGQGRVLVLIDGHRAPLNAGSECVDLNTIPLQQIEKVEILKDGGSGLYGADAVAGVINIHLRHDLTGSNIIMRGTITQVGDARGGEISAYHGMNFDDGRGNVTLAGSYSTTGPIYNRDRSWAALPQNDNPATGSPSYGSSIIPSGVLINPQTGQKMVPDGQGGFRRFTSGDLYNFARYSTIMNRHDDGTVSLDAHERFSRFVTLYGTMRYSHTLVSRTQSPAPIQGSVPPSTLPSSWILPAASPYNPWGIDASVIKRAEDVGPRRNNINTDTWTFLPGLKGQLGAGWDYDASYTYGRSHLSSHTQDMINYRNLLETTGTRQLDGSNPRSAVAYDPGICQAAQGCVLQNPFAPYSQQAKGYVRFTQKDRATYQLRDTMLRLRNPHLFALPWRHAGPVGLAVGMEHRGEQLSYHPDALVAQGASTGAAGAYTGGGFTVSEGYGEIQLPLLRRALLARDLTVDLQGRVSSYSHYGTPLNWKTGLHWAPVQDVAFRGTLGTSFRQPGLYDVYGGQTLSYASASDPCAHVSSYGSNAGAVRARCQKEGINPASFTSSLVGQLPTLSGGNPRLGPEYGRTATVGMDITPRTLRSLQLSVDYWHYSLRDMISTLSTQTLLDGCYTGSEPDFCSAILSRSSSGQITAIEALPQNIGALKTDGLDFSLRYSLPLSDRDQLSFYENTQYLLSYRQKLTRNGNWQDYTGRLLYLNGSGRPREQHYISTTWRHDHVSLIWMTRIISGMRMNDGHRDLDPATSGRTRVGGTILHDVTVTGKWHQFQLMGGISNLFNRRPPFVPDGTFNTAFSQYSGYIAGRSFFLQMGADF</sequence>
<dbReference type="Gene3D" id="2.170.130.10">
    <property type="entry name" value="TonB-dependent receptor, plug domain"/>
    <property type="match status" value="1"/>
</dbReference>
<evidence type="ECO:0000256" key="3">
    <source>
        <dbReference type="ARBA" id="ARBA00022452"/>
    </source>
</evidence>
<dbReference type="PROSITE" id="PS52016">
    <property type="entry name" value="TONB_DEPENDENT_REC_3"/>
    <property type="match status" value="1"/>
</dbReference>
<evidence type="ECO:0000256" key="1">
    <source>
        <dbReference type="ARBA" id="ARBA00004571"/>
    </source>
</evidence>
<dbReference type="InterPro" id="IPR012910">
    <property type="entry name" value="Plug_dom"/>
</dbReference>
<evidence type="ECO:0000256" key="6">
    <source>
        <dbReference type="ARBA" id="ARBA00023136"/>
    </source>
</evidence>
<comment type="caution">
    <text evidence="13">The sequence shown here is derived from an EMBL/GenBank/DDBJ whole genome shotgun (WGS) entry which is preliminary data.</text>
</comment>
<keyword evidence="13" id="KW-0675">Receptor</keyword>
<evidence type="ECO:0000256" key="10">
    <source>
        <dbReference type="SAM" id="MobiDB-lite"/>
    </source>
</evidence>
<gene>
    <name evidence="13" type="ORF">NQF87_06730</name>
</gene>
<evidence type="ECO:0000259" key="11">
    <source>
        <dbReference type="Pfam" id="PF00593"/>
    </source>
</evidence>
<dbReference type="InterPro" id="IPR036942">
    <property type="entry name" value="Beta-barrel_TonB_sf"/>
</dbReference>
<dbReference type="InterPro" id="IPR037066">
    <property type="entry name" value="Plug_dom_sf"/>
</dbReference>
<dbReference type="Pfam" id="PF00593">
    <property type="entry name" value="TonB_dep_Rec_b-barrel"/>
    <property type="match status" value="1"/>
</dbReference>
<feature type="domain" description="TonB-dependent receptor-like beta-barrel" evidence="11">
    <location>
        <begin position="401"/>
        <end position="919"/>
    </location>
</feature>
<evidence type="ECO:0000313" key="13">
    <source>
        <dbReference type="EMBL" id="MCX5616663.1"/>
    </source>
</evidence>
<dbReference type="PANTHER" id="PTHR47234:SF2">
    <property type="entry name" value="TONB-DEPENDENT RECEPTOR"/>
    <property type="match status" value="1"/>
</dbReference>